<protein>
    <submittedName>
        <fullName evidence="1">Uncharacterized protein</fullName>
    </submittedName>
</protein>
<dbReference type="Gramene" id="Bo6g082210.1">
    <property type="protein sequence ID" value="Bo6g082210.1"/>
    <property type="gene ID" value="Bo6g082210"/>
</dbReference>
<sequence>MAPLCSINTVYYKPFATMILGIYRHYYWKATGLRAGLKHTRLRGQPSSLYSVLVCWPSVSTSPSSVSFTPQPQSHSTSLETLRTVIAPLIGRTGRSLSIHPLIDSPSRAHV</sequence>
<reference evidence="1" key="2">
    <citation type="submission" date="2015-03" db="UniProtKB">
        <authorList>
            <consortium name="EnsemblPlants"/>
        </authorList>
    </citation>
    <scope>IDENTIFICATION</scope>
</reference>
<organism evidence="1 2">
    <name type="scientific">Brassica oleracea var. oleracea</name>
    <dbReference type="NCBI Taxonomy" id="109376"/>
    <lineage>
        <taxon>Eukaryota</taxon>
        <taxon>Viridiplantae</taxon>
        <taxon>Streptophyta</taxon>
        <taxon>Embryophyta</taxon>
        <taxon>Tracheophyta</taxon>
        <taxon>Spermatophyta</taxon>
        <taxon>Magnoliopsida</taxon>
        <taxon>eudicotyledons</taxon>
        <taxon>Gunneridae</taxon>
        <taxon>Pentapetalae</taxon>
        <taxon>rosids</taxon>
        <taxon>malvids</taxon>
        <taxon>Brassicales</taxon>
        <taxon>Brassicaceae</taxon>
        <taxon>Brassiceae</taxon>
        <taxon>Brassica</taxon>
    </lineage>
</organism>
<dbReference type="OMA" id="PLCSINT"/>
<reference evidence="1 2" key="1">
    <citation type="journal article" date="2014" name="Genome Biol.">
        <title>Transcriptome and methylome profiling reveals relics of genome dominance in the mesopolyploid Brassica oleracea.</title>
        <authorList>
            <person name="Parkin I.A."/>
            <person name="Koh C."/>
            <person name="Tang H."/>
            <person name="Robinson S.J."/>
            <person name="Kagale S."/>
            <person name="Clarke W.E."/>
            <person name="Town C.D."/>
            <person name="Nixon J."/>
            <person name="Krishnakumar V."/>
            <person name="Bidwell S.L."/>
            <person name="Denoeud F."/>
            <person name="Belcram H."/>
            <person name="Links M.G."/>
            <person name="Just J."/>
            <person name="Clarke C."/>
            <person name="Bender T."/>
            <person name="Huebert T."/>
            <person name="Mason A.S."/>
            <person name="Pires J.C."/>
            <person name="Barker G."/>
            <person name="Moore J."/>
            <person name="Walley P.G."/>
            <person name="Manoli S."/>
            <person name="Batley J."/>
            <person name="Edwards D."/>
            <person name="Nelson M.N."/>
            <person name="Wang X."/>
            <person name="Paterson A.H."/>
            <person name="King G."/>
            <person name="Bancroft I."/>
            <person name="Chalhoub B."/>
            <person name="Sharpe A.G."/>
        </authorList>
    </citation>
    <scope>NUCLEOTIDE SEQUENCE</scope>
    <source>
        <strain evidence="1 2">cv. TO1000</strain>
    </source>
</reference>
<dbReference type="HOGENOM" id="CLU_2161945_0_0_1"/>
<dbReference type="AlphaFoldDB" id="A0A0D3CW55"/>
<dbReference type="EnsemblPlants" id="Bo6g082210.1">
    <property type="protein sequence ID" value="Bo6g082210.1"/>
    <property type="gene ID" value="Bo6g082210"/>
</dbReference>
<dbReference type="Proteomes" id="UP000032141">
    <property type="component" value="Chromosome C6"/>
</dbReference>
<name>A0A0D3CW55_BRAOL</name>
<keyword evidence="2" id="KW-1185">Reference proteome</keyword>
<accession>A0A0D3CW55</accession>
<evidence type="ECO:0000313" key="1">
    <source>
        <dbReference type="EnsemblPlants" id="Bo6g082210.1"/>
    </source>
</evidence>
<proteinExistence type="predicted"/>
<evidence type="ECO:0000313" key="2">
    <source>
        <dbReference type="Proteomes" id="UP000032141"/>
    </source>
</evidence>